<evidence type="ECO:0000256" key="3">
    <source>
        <dbReference type="ARBA" id="ARBA00022741"/>
    </source>
</evidence>
<keyword evidence="3 10" id="KW-0547">Nucleotide-binding</keyword>
<feature type="domain" description="MCM C-terminal AAA(+) ATPase" evidence="12">
    <location>
        <begin position="336"/>
        <end position="541"/>
    </location>
</feature>
<dbReference type="SMART" id="SM00350">
    <property type="entry name" value="MCM"/>
    <property type="match status" value="1"/>
</dbReference>
<evidence type="ECO:0000259" key="12">
    <source>
        <dbReference type="PROSITE" id="PS50051"/>
    </source>
</evidence>
<keyword evidence="7 10" id="KW-0238">DNA-binding</keyword>
<dbReference type="SUPFAM" id="SSF52540">
    <property type="entry name" value="P-loop containing nucleoside triphosphate hydrolases"/>
    <property type="match status" value="1"/>
</dbReference>
<dbReference type="Pfam" id="PF00493">
    <property type="entry name" value="MCM"/>
    <property type="match status" value="1"/>
</dbReference>
<comment type="catalytic activity">
    <reaction evidence="11">
        <text>ATP + H2O = ADP + phosphate + H(+)</text>
        <dbReference type="Rhea" id="RHEA:13065"/>
        <dbReference type="ChEBI" id="CHEBI:15377"/>
        <dbReference type="ChEBI" id="CHEBI:15378"/>
        <dbReference type="ChEBI" id="CHEBI:30616"/>
        <dbReference type="ChEBI" id="CHEBI:43474"/>
        <dbReference type="ChEBI" id="CHEBI:456216"/>
        <dbReference type="EC" id="3.6.4.12"/>
    </reaction>
</comment>
<dbReference type="PANTHER" id="PTHR11630:SF26">
    <property type="entry name" value="DNA REPLICATION LICENSING FACTOR MCM7"/>
    <property type="match status" value="1"/>
</dbReference>
<name>A0ABQ7S957_9ACAR</name>
<accession>A0ABQ7S957</accession>
<dbReference type="PANTHER" id="PTHR11630">
    <property type="entry name" value="DNA REPLICATION LICENSING FACTOR MCM FAMILY MEMBER"/>
    <property type="match status" value="1"/>
</dbReference>
<dbReference type="EC" id="3.6.4.12" evidence="11"/>
<dbReference type="EMBL" id="JAIFTH010000285">
    <property type="protein sequence ID" value="KAG9509926.1"/>
    <property type="molecule type" value="Genomic_DNA"/>
</dbReference>
<dbReference type="InterPro" id="IPR012340">
    <property type="entry name" value="NA-bd_OB-fold"/>
</dbReference>
<dbReference type="InterPro" id="IPR008050">
    <property type="entry name" value="MCM7"/>
</dbReference>
<evidence type="ECO:0000256" key="10">
    <source>
        <dbReference type="RuleBase" id="RU004070"/>
    </source>
</evidence>
<dbReference type="Pfam" id="PF17855">
    <property type="entry name" value="MCM_lid"/>
    <property type="match status" value="1"/>
</dbReference>
<dbReference type="PRINTS" id="PR01657">
    <property type="entry name" value="MCMFAMILY"/>
</dbReference>
<dbReference type="PRINTS" id="PR01663">
    <property type="entry name" value="MCMPROTEIN7"/>
</dbReference>
<evidence type="ECO:0000256" key="9">
    <source>
        <dbReference type="ARBA" id="ARBA00023306"/>
    </source>
</evidence>
<sequence length="728" mass="81701">MANNINYEQDLELAKQFLREYENGKYASVMEQLANREAIKIVIDLLDVDKFNHTLATAIAHNTMRYVQIFYEALDFLLPFYKTKDIDMSEKDPMDIFIEQRLLISDRNQRHDGTIEATPRGIDIEGKYPPDLVRRAELYFKPVSLAATPVRDVRAEHIGKLVTVRGIVTRTTDVKPKVTIVTYTCDQCGCESFQPVTGNDFMPLHECTSAACKSNKSLGRVSMQTRGSKFVKFQEIKLQEHSDQVPTGHIPRSITIMAHGETTRLCVPGDHISVSGVFLPIERTGFRMRSGGLTADTYIEAHNIIQMNKTEDDELDTQAMSMDEAAELFSSSQESPLQRLSSSIAPEIYGHDELKKALLLLLVGGVDRSPHGMKIRGNINICLMGDPGVAKSQLLGFIDRLAPRSQYTTGRGSSGVGLTAAVLRDPITNELVLEGGALVLADEGVCCIDEFDKMMDADRTAIHEVMEQQTVSIAKAGIMTTLNARVSILAAANPAYGRYNTSRSISDNLQLPPALLSRFDLLWLIKDRPEQQRDLNLAEHITYIHQTSDSRPPPAHANPENTLDMKLMRRYINLCKKKNPVIPEELTSRLVKIYRDIRSKKSTARDSMFTSPRSLLAIIRLSTAFARLRLSDVVEQHDIDSAVDLYNASRESIEEAIDDARISSDKEILRILNEIQLRLGRNDLPMGEVIEAVEAKGFSSDQLRHALSEYRDMDHLEFNDEYVTIVDS</sequence>
<protein>
    <recommendedName>
        <fullName evidence="11">DNA replication licensing factor MCM7</fullName>
        <ecNumber evidence="11">3.6.4.12</ecNumber>
    </recommendedName>
</protein>
<dbReference type="Pfam" id="PF17207">
    <property type="entry name" value="MCM_OB"/>
    <property type="match status" value="1"/>
</dbReference>
<keyword evidence="9 11" id="KW-0131">Cell cycle</keyword>
<dbReference type="Pfam" id="PF14551">
    <property type="entry name" value="MCM_N"/>
    <property type="match status" value="1"/>
</dbReference>
<evidence type="ECO:0000256" key="1">
    <source>
        <dbReference type="ARBA" id="ARBA00004123"/>
    </source>
</evidence>
<keyword evidence="6 10" id="KW-0067">ATP-binding</keyword>
<reference evidence="13 14" key="1">
    <citation type="submission" date="2020-10" db="EMBL/GenBank/DDBJ databases">
        <authorList>
            <person name="Klimov P.B."/>
            <person name="Dyachkov S.M."/>
            <person name="Chetverikov P.E."/>
        </authorList>
    </citation>
    <scope>NUCLEOTIDE SEQUENCE [LARGE SCALE GENOMIC DNA]</scope>
    <source>
        <strain evidence="13">BMOC 18-1129-001#AD2665</strain>
        <tissue evidence="13">Entire mites</tissue>
    </source>
</reference>
<comment type="subcellular location">
    <subcellularLocation>
        <location evidence="1 11">Nucleus</location>
    </subcellularLocation>
</comment>
<organism evidence="13 14">
    <name type="scientific">Fragariocoptes setiger</name>
    <dbReference type="NCBI Taxonomy" id="1670756"/>
    <lineage>
        <taxon>Eukaryota</taxon>
        <taxon>Metazoa</taxon>
        <taxon>Ecdysozoa</taxon>
        <taxon>Arthropoda</taxon>
        <taxon>Chelicerata</taxon>
        <taxon>Arachnida</taxon>
        <taxon>Acari</taxon>
        <taxon>Acariformes</taxon>
        <taxon>Trombidiformes</taxon>
        <taxon>Prostigmata</taxon>
        <taxon>Eupodina</taxon>
        <taxon>Eriophyoidea</taxon>
        <taxon>Phytoptidae</taxon>
        <taxon>Fragariocoptes</taxon>
    </lineage>
</organism>
<evidence type="ECO:0000256" key="6">
    <source>
        <dbReference type="ARBA" id="ARBA00022840"/>
    </source>
</evidence>
<dbReference type="Gene3D" id="2.40.50.140">
    <property type="entry name" value="Nucleic acid-binding proteins"/>
    <property type="match status" value="1"/>
</dbReference>
<dbReference type="Gene3D" id="3.40.50.300">
    <property type="entry name" value="P-loop containing nucleotide triphosphate hydrolases"/>
    <property type="match status" value="1"/>
</dbReference>
<evidence type="ECO:0000256" key="5">
    <source>
        <dbReference type="ARBA" id="ARBA00022806"/>
    </source>
</evidence>
<gene>
    <name evidence="13" type="primary">mcm7</name>
    <name evidence="11" type="synonym">MCM7</name>
    <name evidence="13" type="ORF">GZH46_01542</name>
</gene>
<keyword evidence="5 11" id="KW-0347">Helicase</keyword>
<evidence type="ECO:0000313" key="14">
    <source>
        <dbReference type="Proteomes" id="UP000825002"/>
    </source>
</evidence>
<evidence type="ECO:0000256" key="2">
    <source>
        <dbReference type="ARBA" id="ARBA00022705"/>
    </source>
</evidence>
<proteinExistence type="inferred from homology"/>
<dbReference type="SUPFAM" id="SSF50249">
    <property type="entry name" value="Nucleic acid-binding proteins"/>
    <property type="match status" value="1"/>
</dbReference>
<dbReference type="Gene3D" id="2.20.28.10">
    <property type="match status" value="1"/>
</dbReference>
<evidence type="ECO:0000313" key="13">
    <source>
        <dbReference type="EMBL" id="KAG9509926.1"/>
    </source>
</evidence>
<comment type="similarity">
    <text evidence="10">Belongs to the MCM family.</text>
</comment>
<dbReference type="InterPro" id="IPR031327">
    <property type="entry name" value="MCM"/>
</dbReference>
<dbReference type="InterPro" id="IPR041562">
    <property type="entry name" value="MCM_lid"/>
</dbReference>
<dbReference type="Gene3D" id="3.30.1640.10">
    <property type="entry name" value="mini-chromosome maintenance (MCM) complex, chain A, domain 1"/>
    <property type="match status" value="1"/>
</dbReference>
<dbReference type="Proteomes" id="UP000825002">
    <property type="component" value="Unassembled WGS sequence"/>
</dbReference>
<dbReference type="InterPro" id="IPR033762">
    <property type="entry name" value="MCM_OB"/>
</dbReference>
<dbReference type="InterPro" id="IPR001208">
    <property type="entry name" value="MCM_dom"/>
</dbReference>
<evidence type="ECO:0000256" key="4">
    <source>
        <dbReference type="ARBA" id="ARBA00022801"/>
    </source>
</evidence>
<dbReference type="PROSITE" id="PS50051">
    <property type="entry name" value="MCM_2"/>
    <property type="match status" value="1"/>
</dbReference>
<comment type="caution">
    <text evidence="13">The sequence shown here is derived from an EMBL/GenBank/DDBJ whole genome shotgun (WGS) entry which is preliminary data.</text>
</comment>
<evidence type="ECO:0000256" key="7">
    <source>
        <dbReference type="ARBA" id="ARBA00023125"/>
    </source>
</evidence>
<feature type="non-terminal residue" evidence="13">
    <location>
        <position position="1"/>
    </location>
</feature>
<evidence type="ECO:0000256" key="11">
    <source>
        <dbReference type="RuleBase" id="RU365012"/>
    </source>
</evidence>
<comment type="function">
    <text evidence="11">Acts as component of the MCM2-7 complex (MCM complex) which is the replicative helicase essential for 'once per cell cycle' DNA replication initiation and elongation in eukaryotic cells. The active ATPase sites in the MCM2-7 ring are formed through the interaction surfaces of two neighboring subunits such that a critical structure of a conserved arginine finger motif is provided in trans relative to the ATP-binding site of the Walker A box of the adjacent subunit. The six ATPase active sites, however, are likely to contribute differentially to the complex helicase activity.</text>
</comment>
<keyword evidence="8 11" id="KW-0539">Nucleus</keyword>
<keyword evidence="4 11" id="KW-0378">Hydrolase</keyword>
<evidence type="ECO:0000256" key="8">
    <source>
        <dbReference type="ARBA" id="ARBA00023242"/>
    </source>
</evidence>
<dbReference type="InterPro" id="IPR027925">
    <property type="entry name" value="MCM_N"/>
</dbReference>
<dbReference type="InterPro" id="IPR027417">
    <property type="entry name" value="P-loop_NTPase"/>
</dbReference>
<dbReference type="PROSITE" id="PS00847">
    <property type="entry name" value="MCM_1"/>
    <property type="match status" value="1"/>
</dbReference>
<dbReference type="InterPro" id="IPR018525">
    <property type="entry name" value="MCM_CS"/>
</dbReference>
<keyword evidence="2 11" id="KW-0235">DNA replication</keyword>
<keyword evidence="14" id="KW-1185">Reference proteome</keyword>